<evidence type="ECO:0000259" key="1">
    <source>
        <dbReference type="Pfam" id="PF18552"/>
    </source>
</evidence>
<keyword evidence="3" id="KW-0436">Ligase</keyword>
<dbReference type="AlphaFoldDB" id="A0AA35T8S2"/>
<gene>
    <name evidence="3" type="ORF">GBAR_LOCUS23787</name>
</gene>
<name>A0AA35T8S2_GEOBA</name>
<evidence type="ECO:0000313" key="3">
    <source>
        <dbReference type="EMBL" id="CAI8042886.1"/>
    </source>
</evidence>
<dbReference type="Proteomes" id="UP001174909">
    <property type="component" value="Unassembled WGS sequence"/>
</dbReference>
<dbReference type="Pfam" id="PF18552">
    <property type="entry name" value="PheRS_DBD1"/>
    <property type="match status" value="1"/>
</dbReference>
<sequence>MASSSKELDLGGLILQVLEEKGQLDSFDFSREAGREHQTVVGAIKSLQSVGNVVSTEQRQFESWVLTGEGQEVVENGSHEARVYNAVTSDGGSLQSEIMLTFIISYMQLEYEDISLNPKVNVQHKISPLLPIPDSIPNAKVGFSKAMSAGWLRIDKSAPGGARVFRKTDAIRDNVQESLKQLAAEEN</sequence>
<dbReference type="Pfam" id="PF18553">
    <property type="entry name" value="PheRS_DBD3"/>
    <property type="match status" value="1"/>
</dbReference>
<dbReference type="InterPro" id="IPR040724">
    <property type="entry name" value="PheRS_DBD1"/>
</dbReference>
<dbReference type="Gene3D" id="1.10.10.2330">
    <property type="match status" value="1"/>
</dbReference>
<evidence type="ECO:0000259" key="2">
    <source>
        <dbReference type="Pfam" id="PF18553"/>
    </source>
</evidence>
<dbReference type="Gene3D" id="3.30.1370.240">
    <property type="match status" value="1"/>
</dbReference>
<organism evidence="3 4">
    <name type="scientific">Geodia barretti</name>
    <name type="common">Barrett's horny sponge</name>
    <dbReference type="NCBI Taxonomy" id="519541"/>
    <lineage>
        <taxon>Eukaryota</taxon>
        <taxon>Metazoa</taxon>
        <taxon>Porifera</taxon>
        <taxon>Demospongiae</taxon>
        <taxon>Heteroscleromorpha</taxon>
        <taxon>Tetractinellida</taxon>
        <taxon>Astrophorina</taxon>
        <taxon>Geodiidae</taxon>
        <taxon>Geodia</taxon>
    </lineage>
</organism>
<accession>A0AA35T8S2</accession>
<keyword evidence="4" id="KW-1185">Reference proteome</keyword>
<dbReference type="InterPro" id="IPR040725">
    <property type="entry name" value="PheRS_DBD3"/>
</dbReference>
<evidence type="ECO:0000313" key="4">
    <source>
        <dbReference type="Proteomes" id="UP001174909"/>
    </source>
</evidence>
<dbReference type="EMBL" id="CASHTH010003290">
    <property type="protein sequence ID" value="CAI8042886.1"/>
    <property type="molecule type" value="Genomic_DNA"/>
</dbReference>
<dbReference type="GO" id="GO:0016874">
    <property type="term" value="F:ligase activity"/>
    <property type="evidence" value="ECO:0007669"/>
    <property type="project" value="UniProtKB-KW"/>
</dbReference>
<proteinExistence type="predicted"/>
<protein>
    <submittedName>
        <fullName evidence="3">Phenylalanine--tRNA ligase alpha subunit</fullName>
    </submittedName>
</protein>
<feature type="domain" description="PheRS DNA binding" evidence="1">
    <location>
        <begin position="10"/>
        <end position="64"/>
    </location>
</feature>
<feature type="domain" description="PheRS DNA binding" evidence="2">
    <location>
        <begin position="138"/>
        <end position="171"/>
    </location>
</feature>
<comment type="caution">
    <text evidence="3">The sequence shown here is derived from an EMBL/GenBank/DDBJ whole genome shotgun (WGS) entry which is preliminary data.</text>
</comment>
<reference evidence="3" key="1">
    <citation type="submission" date="2023-03" db="EMBL/GenBank/DDBJ databases">
        <authorList>
            <person name="Steffen K."/>
            <person name="Cardenas P."/>
        </authorList>
    </citation>
    <scope>NUCLEOTIDE SEQUENCE</scope>
</reference>